<dbReference type="GO" id="GO:0005634">
    <property type="term" value="C:nucleus"/>
    <property type="evidence" value="ECO:0007669"/>
    <property type="project" value="TreeGrafter"/>
</dbReference>
<reference evidence="7" key="1">
    <citation type="submission" date="2023-10" db="EMBL/GenBank/DDBJ databases">
        <title>Genome assembly of Pristionchus species.</title>
        <authorList>
            <person name="Yoshida K."/>
            <person name="Sommer R.J."/>
        </authorList>
    </citation>
    <scope>NUCLEOTIDE SEQUENCE</scope>
    <source>
        <strain evidence="7">RS5133</strain>
    </source>
</reference>
<keyword evidence="4" id="KW-0469">Meiosis</keyword>
<dbReference type="SUPFAM" id="SSF52540">
    <property type="entry name" value="P-loop containing nucleoside triphosphate hydrolases"/>
    <property type="match status" value="1"/>
</dbReference>
<dbReference type="FunFam" id="3.40.50.300:FF:001494">
    <property type="entry name" value="Pachytene checkpoint component Pch2"/>
    <property type="match status" value="1"/>
</dbReference>
<comment type="caution">
    <text evidence="7">The sequence shown here is derived from an EMBL/GenBank/DDBJ whole genome shotgun (WGS) entry which is preliminary data.</text>
</comment>
<dbReference type="InterPro" id="IPR044539">
    <property type="entry name" value="Pch2-like"/>
</dbReference>
<dbReference type="PRINTS" id="PR00300">
    <property type="entry name" value="CLPPROTEASEA"/>
</dbReference>
<accession>A0AAV5V7T0</accession>
<evidence type="ECO:0000256" key="2">
    <source>
        <dbReference type="ARBA" id="ARBA00022741"/>
    </source>
</evidence>
<evidence type="ECO:0000256" key="5">
    <source>
        <dbReference type="RuleBase" id="RU003651"/>
    </source>
</evidence>
<dbReference type="PROSITE" id="PS00674">
    <property type="entry name" value="AAA"/>
    <property type="match status" value="1"/>
</dbReference>
<dbReference type="GO" id="GO:0005694">
    <property type="term" value="C:chromosome"/>
    <property type="evidence" value="ECO:0007669"/>
    <property type="project" value="TreeGrafter"/>
</dbReference>
<dbReference type="SMART" id="SM00382">
    <property type="entry name" value="AAA"/>
    <property type="match status" value="1"/>
</dbReference>
<dbReference type="GO" id="GO:0005524">
    <property type="term" value="F:ATP binding"/>
    <property type="evidence" value="ECO:0007669"/>
    <property type="project" value="UniProtKB-KW"/>
</dbReference>
<evidence type="ECO:0000313" key="8">
    <source>
        <dbReference type="Proteomes" id="UP001432322"/>
    </source>
</evidence>
<comment type="similarity">
    <text evidence="1">Belongs to the AAA ATPase family. PCH2 subfamily.</text>
</comment>
<keyword evidence="8" id="KW-1185">Reference proteome</keyword>
<dbReference type="InterPro" id="IPR003960">
    <property type="entry name" value="ATPase_AAA_CS"/>
</dbReference>
<organism evidence="7 8">
    <name type="scientific">Pristionchus fissidentatus</name>
    <dbReference type="NCBI Taxonomy" id="1538716"/>
    <lineage>
        <taxon>Eukaryota</taxon>
        <taxon>Metazoa</taxon>
        <taxon>Ecdysozoa</taxon>
        <taxon>Nematoda</taxon>
        <taxon>Chromadorea</taxon>
        <taxon>Rhabditida</taxon>
        <taxon>Rhabditina</taxon>
        <taxon>Diplogasteromorpha</taxon>
        <taxon>Diplogasteroidea</taxon>
        <taxon>Neodiplogasteridae</taxon>
        <taxon>Pristionchus</taxon>
    </lineage>
</organism>
<dbReference type="PANTHER" id="PTHR45991:SF1">
    <property type="entry name" value="PACHYTENE CHECKPOINT PROTEIN 2 HOMOLOG"/>
    <property type="match status" value="1"/>
</dbReference>
<dbReference type="InterPro" id="IPR003593">
    <property type="entry name" value="AAA+_ATPase"/>
</dbReference>
<dbReference type="GO" id="GO:0016887">
    <property type="term" value="F:ATP hydrolysis activity"/>
    <property type="evidence" value="ECO:0007669"/>
    <property type="project" value="InterPro"/>
</dbReference>
<dbReference type="InterPro" id="IPR001270">
    <property type="entry name" value="ClpA/B"/>
</dbReference>
<protein>
    <recommendedName>
        <fullName evidence="6">AAA+ ATPase domain-containing protein</fullName>
    </recommendedName>
</protein>
<dbReference type="PANTHER" id="PTHR45991">
    <property type="entry name" value="PACHYTENE CHECKPOINT PROTEIN 2"/>
    <property type="match status" value="1"/>
</dbReference>
<evidence type="ECO:0000256" key="3">
    <source>
        <dbReference type="ARBA" id="ARBA00022840"/>
    </source>
</evidence>
<keyword evidence="3 5" id="KW-0067">ATP-binding</keyword>
<dbReference type="InterPro" id="IPR003959">
    <property type="entry name" value="ATPase_AAA_core"/>
</dbReference>
<feature type="domain" description="AAA+ ATPase" evidence="6">
    <location>
        <begin position="183"/>
        <end position="335"/>
    </location>
</feature>
<dbReference type="GO" id="GO:0007131">
    <property type="term" value="P:reciprocal meiotic recombination"/>
    <property type="evidence" value="ECO:0007669"/>
    <property type="project" value="TreeGrafter"/>
</dbReference>
<dbReference type="EMBL" id="BTSY01000002">
    <property type="protein sequence ID" value="GMT14807.1"/>
    <property type="molecule type" value="Genomic_DNA"/>
</dbReference>
<proteinExistence type="inferred from homology"/>
<evidence type="ECO:0000313" key="7">
    <source>
        <dbReference type="EMBL" id="GMT14807.1"/>
    </source>
</evidence>
<feature type="non-terminal residue" evidence="7">
    <location>
        <position position="1"/>
    </location>
</feature>
<dbReference type="AlphaFoldDB" id="A0AAV5V7T0"/>
<dbReference type="Gene3D" id="3.40.50.300">
    <property type="entry name" value="P-loop containing nucleotide triphosphate hydrolases"/>
    <property type="match status" value="1"/>
</dbReference>
<dbReference type="GO" id="GO:0051598">
    <property type="term" value="P:meiotic recombination checkpoint signaling"/>
    <property type="evidence" value="ECO:0007669"/>
    <property type="project" value="TreeGrafter"/>
</dbReference>
<keyword evidence="2 5" id="KW-0547">Nucleotide-binding</keyword>
<sequence>LVQMTEVEMTEEIIDRLDNSAEPNQGSGRSGPDTYFLLKLAPGISKRKATESLEEITSSLPSIAVSNWSSVESIDNNKLIDYARVGSLVSHSNSSVLCGIPPSLSQCHLYTLNDDGPLAQSVSVDDNSESTAGSTLWQLPCVEFEKIWPSLLYDDNIKNELLSYLISLIDLSDRGIDSSIISVNRLMLLLGPPGTGKTSLCKGLAQLASILLNDKFSKCAMLEVNSHSLFSKWFSESGKLVGRLFEQAEEIASDKSTLLFLLIDEAESLCASRSRSSSGSDPTDSIRAVNALLTQLDRLRRHSNVFVLCTSNLGDSLDGALVDRSDVTRVVPLPGVNALTRIYRSCIDELIKIGVISPAPSESECESVSLQLGSLSVSLSARSIRQLPAVAFSRSLSKSLSLQSFLPFLLIVIQERKTKLTAHV</sequence>
<dbReference type="Proteomes" id="UP001432322">
    <property type="component" value="Unassembled WGS sequence"/>
</dbReference>
<evidence type="ECO:0000259" key="6">
    <source>
        <dbReference type="SMART" id="SM00382"/>
    </source>
</evidence>
<evidence type="ECO:0000256" key="1">
    <source>
        <dbReference type="ARBA" id="ARBA00007271"/>
    </source>
</evidence>
<evidence type="ECO:0000256" key="4">
    <source>
        <dbReference type="ARBA" id="ARBA00023254"/>
    </source>
</evidence>
<name>A0AAV5V7T0_9BILA</name>
<dbReference type="InterPro" id="IPR027417">
    <property type="entry name" value="P-loop_NTPase"/>
</dbReference>
<gene>
    <name evidence="7" type="ORF">PFISCL1PPCAC_6104</name>
</gene>
<dbReference type="Pfam" id="PF00004">
    <property type="entry name" value="AAA"/>
    <property type="match status" value="1"/>
</dbReference>